<evidence type="ECO:0000313" key="2">
    <source>
        <dbReference type="Proteomes" id="UP001143910"/>
    </source>
</evidence>
<sequence>MAIKLGASSAEDSDDFVIVPDTTPDEIPAQVGPLPESQLEQVRAWLEPTTYNAPGGEYRKHASSHLAGTGDWLTASSPYQEWLTSRDSGLLWIKGIPGSGKSVMAAKIIANLSATEAPVLFFFFRQIIHANHKPAAMLRDWLHQLLPCSPPLQRRLFSYVQENRSLESIAIEDFWKDLKMAFTTLPDKVFCVTDALDEVDQGNDSFLKALASLGQWQPGKVKVLITSRPVPSVEVPLHMHPCFKVRLEEDQVDVDISRFVQHSLENSAIDRQNWPAIIHAVPGRANGLFLYARLAMDAFLRPDADADAVLSHLPHDLNVLYTSLLNEHIERSGVEESVQRQILQAVTHATRPLRLLELAEMVRFVDADCTGRRLMSAKSLVKTACGPLLEILADETVSVIHHSFTEYLKGVSRQTADSGYPVLQHGVAHAQLSDACLRYLQGGCLEGAPIQSPRDMYDENVSDNRIQLWKRNPFLKYASGNWFKHAVAAYDASCYTAQLRLEIDQFLDNKNLLQAWLRLESMDAFITGSKAHVSAKLGLTEHIKHMISQGEDVDSSDTSEHTPLWWAAAEGHLDVVRQLIATGAKPDQATTCDGFSTLHKAAQQNHFAVVEALLQAGVNPLIRKRPVHNSNLYMSHVVPEYGESPLQITCKNGHLESLDVFLKHINSLNTAYWALGWASFYGQSQLVARILEYPGLDINHRLRGDTFLHLACCSLNPDTVTCLLLAGADAKALSVGEANLSCVDIDYTPVPTAPPLMSCLHGLLHGQKNGYYRDSAQYTEILAIMEALVQAGVDVNQRTGTGETALHWATGSPDLVRALISFGADPRCVDNSGNTPLHTAKNEDVVSLLIDEGDANINARNNVGATPLLAAVARFQSTMQRFLDLGADCNLVDDDGNNALHLIFDRNYFRLSPEQVEAFLKAGANPNLKNHDGHTPFQKINHFKEFADTATLLLQAGANVDEKDKQGRTLLFRTFGPDYSVYLRAAAVKYLLEAGASKDSRDFQGRSMTHEAVKGFASEINLDCIITGLDLLDSSGLLDMNAVDNSGNGLLHELALHIGTKPQNYANQLQVMQVLAGAGLDMSQKNLAGRTPLHLLCVHGKAGGSRFAYQTPLDYAIAKTKNINEPDANGNTPLHIASVYGESCCKRLLDAGADPTLRNHDKLTPLHLAARCKQSNVVGMLLSSIKKRYSDTPSNVAATVNGTAVTSNYNIYEPYNITPLFYACQSGRPETVELLLQAGAEPNIGNLFTACALMEYENRLWPPKLPDPGIDIVALQASDTTRPSLADGDYQETTFHQNTTTRLEEILEMLIAAGIDTSKLSPGAGNQPNPFLKAASVGSSYAYRCLKAVRDKYGAPKTEEPPNPHRYRDAMEGFSLFDEQMVKATESASVEMMHQCGWAKPEGVEFEIFRAIILRRHYHLVPEMIRTNCRFLDSKTLNLRFLIAHGLASLFDAIADAETKMRLSEGKWHAYGDSTKPGLHFESRKSDATAVSSCGDNRVMESQATLLEHALERALPNLQIVQLLVDKYAVNINGTGSGKRSCLHVIANGSHWWQVALALPYLLAKGADIEARDSEGQTPLHVALASQDRELGPFHGQVAKALIEAGADVNAVGGNGQSCLALAGYSDQLTNLLLQNGAAAGPGAIFTALKSCNVSALKTMLKAGADANCGMPDMEHKTGHEDKLSRATFDKAYIPRHEIRSLYFVASDPDFPDDGEMQQCFKLLLDHGADLYAEFHVSPRTNPGRDGNGRVDPGIACDMMLGIKTTANGDLGNTEKRMVLHELVRLGRLNKDMLRVLNIDVSRRDSQGCNLLHAISDSYYGPDQILQDEGDDSADEAEDVKKEDKLTVFQELLGLGCSIHERDNDGQTVLHRMVYRGWWFNTMLERLQKSVALVAQIAPELLNARNNAGNTPLHYSVLLATYSRRKNVSDKEGDGDVPWKIADLTRLLLRCGASPVGVNRDGNTVLHLLAHNLDDKDIRALFSELVTGHGLDVNARNARGETPLTLFVKRTDTLRRLLQDGYNRWQQSVGLVEAVEMLQAAGADFSVKDKHGNGLLHMAASEEAELFTALKDRGGLDPMMENHAHQTPIDVAAVYGNTNVLALFGKKLSKAKADRS</sequence>
<dbReference type="Proteomes" id="UP001143910">
    <property type="component" value="Unassembled WGS sequence"/>
</dbReference>
<organism evidence="1 2">
    <name type="scientific">Zarea fungicola</name>
    <dbReference type="NCBI Taxonomy" id="93591"/>
    <lineage>
        <taxon>Eukaryota</taxon>
        <taxon>Fungi</taxon>
        <taxon>Dikarya</taxon>
        <taxon>Ascomycota</taxon>
        <taxon>Pezizomycotina</taxon>
        <taxon>Sordariomycetes</taxon>
        <taxon>Hypocreomycetidae</taxon>
        <taxon>Hypocreales</taxon>
        <taxon>Cordycipitaceae</taxon>
        <taxon>Zarea</taxon>
    </lineage>
</organism>
<keyword evidence="2" id="KW-1185">Reference proteome</keyword>
<accession>A0ACC1N8V7</accession>
<evidence type="ECO:0000313" key="1">
    <source>
        <dbReference type="EMBL" id="KAJ2975301.1"/>
    </source>
</evidence>
<gene>
    <name evidence="1" type="ORF">NQ176_g5592</name>
</gene>
<name>A0ACC1N8V7_9HYPO</name>
<proteinExistence type="predicted"/>
<reference evidence="1" key="1">
    <citation type="submission" date="2022-08" db="EMBL/GenBank/DDBJ databases">
        <title>Genome Sequence of Lecanicillium fungicola.</title>
        <authorList>
            <person name="Buettner E."/>
        </authorList>
    </citation>
    <scope>NUCLEOTIDE SEQUENCE</scope>
    <source>
        <strain evidence="1">Babe33</strain>
    </source>
</reference>
<dbReference type="EMBL" id="JANJQO010000725">
    <property type="protein sequence ID" value="KAJ2975301.1"/>
    <property type="molecule type" value="Genomic_DNA"/>
</dbReference>
<comment type="caution">
    <text evidence="1">The sequence shown here is derived from an EMBL/GenBank/DDBJ whole genome shotgun (WGS) entry which is preliminary data.</text>
</comment>
<protein>
    <submittedName>
        <fullName evidence="1">Uncharacterized protein</fullName>
    </submittedName>
</protein>